<name>A0A6J6NFP2_9ZZZZ</name>
<evidence type="ECO:0000259" key="1">
    <source>
        <dbReference type="Pfam" id="PF13649"/>
    </source>
</evidence>
<dbReference type="Pfam" id="PF13649">
    <property type="entry name" value="Methyltransf_25"/>
    <property type="match status" value="1"/>
</dbReference>
<dbReference type="EMBL" id="CAEZWW010000200">
    <property type="protein sequence ID" value="CAB4683333.1"/>
    <property type="molecule type" value="Genomic_DNA"/>
</dbReference>
<dbReference type="AlphaFoldDB" id="A0A6J6NFP2"/>
<dbReference type="InterPro" id="IPR029063">
    <property type="entry name" value="SAM-dependent_MTases_sf"/>
</dbReference>
<evidence type="ECO:0000313" key="2">
    <source>
        <dbReference type="EMBL" id="CAB4683333.1"/>
    </source>
</evidence>
<reference evidence="2" key="1">
    <citation type="submission" date="2020-05" db="EMBL/GenBank/DDBJ databases">
        <authorList>
            <person name="Chiriac C."/>
            <person name="Salcher M."/>
            <person name="Ghai R."/>
            <person name="Kavagutti S V."/>
        </authorList>
    </citation>
    <scope>NUCLEOTIDE SEQUENCE</scope>
</reference>
<organism evidence="2">
    <name type="scientific">freshwater metagenome</name>
    <dbReference type="NCBI Taxonomy" id="449393"/>
    <lineage>
        <taxon>unclassified sequences</taxon>
        <taxon>metagenomes</taxon>
        <taxon>ecological metagenomes</taxon>
    </lineage>
</organism>
<protein>
    <submittedName>
        <fullName evidence="2">Unannotated protein</fullName>
    </submittedName>
</protein>
<sequence>MASLTSHLPAPAIEALRTTRNASLWAFSPIDAGLRRIQGRTALPPLPLRRHAGRASIFEAAARHMSDAIDRLGLLTPDSNVLDAGCGAAAMALQWAPRMGPEFRYTGFDVHEPSIKWCTKHFAKDPRFTFVYADVSSSYGKATTPLDAFQFPVESESIDFELAKSLFTHLLPAEVEHYLAQTRRVLAPTGRALLTAFLFDDTAPLFQTPAFPFGDPGSAVRWRLQARPAAAIAYGRTYFTKLVEAAGLRIVTFEPGYWPGHDAVPLAQDYLIVTPS</sequence>
<dbReference type="SUPFAM" id="SSF53335">
    <property type="entry name" value="S-adenosyl-L-methionine-dependent methyltransferases"/>
    <property type="match status" value="1"/>
</dbReference>
<feature type="domain" description="Methyltransferase" evidence="1">
    <location>
        <begin position="81"/>
        <end position="190"/>
    </location>
</feature>
<dbReference type="CDD" id="cd02440">
    <property type="entry name" value="AdoMet_MTases"/>
    <property type="match status" value="1"/>
</dbReference>
<accession>A0A6J6NFP2</accession>
<proteinExistence type="predicted"/>
<dbReference type="Gene3D" id="3.40.50.150">
    <property type="entry name" value="Vaccinia Virus protein VP39"/>
    <property type="match status" value="1"/>
</dbReference>
<dbReference type="InterPro" id="IPR041698">
    <property type="entry name" value="Methyltransf_25"/>
</dbReference>
<gene>
    <name evidence="2" type="ORF">UFOPK2310_01371</name>
</gene>